<sequence length="144" mass="16975">MGGQVQTAFSDLFKSHGYRTTHEKRITPSASPFKIRNVINSIKDSRWPDDHNPRCRKGRTFIRTKRLSTRIPRSTSAYGHTTLKASHPNFYLNQTFIYKNSKKYVCLRPYHVESTPFRPIWQVKQIWAWLVLGSETAWESQRFT</sequence>
<accession>A0A3P7L1E1</accession>
<organism evidence="1 2">
    <name type="scientific">Strongylus vulgaris</name>
    <name type="common">Blood worm</name>
    <dbReference type="NCBI Taxonomy" id="40348"/>
    <lineage>
        <taxon>Eukaryota</taxon>
        <taxon>Metazoa</taxon>
        <taxon>Ecdysozoa</taxon>
        <taxon>Nematoda</taxon>
        <taxon>Chromadorea</taxon>
        <taxon>Rhabditida</taxon>
        <taxon>Rhabditina</taxon>
        <taxon>Rhabditomorpha</taxon>
        <taxon>Strongyloidea</taxon>
        <taxon>Strongylidae</taxon>
        <taxon>Strongylus</taxon>
    </lineage>
</organism>
<dbReference type="Proteomes" id="UP000270094">
    <property type="component" value="Unassembled WGS sequence"/>
</dbReference>
<dbReference type="AlphaFoldDB" id="A0A3P7L1E1"/>
<name>A0A3P7L1E1_STRVU</name>
<dbReference type="OrthoDB" id="5873669at2759"/>
<dbReference type="EMBL" id="UYYB01097260">
    <property type="protein sequence ID" value="VDM76575.1"/>
    <property type="molecule type" value="Genomic_DNA"/>
</dbReference>
<protein>
    <submittedName>
        <fullName evidence="1">Uncharacterized protein</fullName>
    </submittedName>
</protein>
<evidence type="ECO:0000313" key="1">
    <source>
        <dbReference type="EMBL" id="VDM76575.1"/>
    </source>
</evidence>
<gene>
    <name evidence="1" type="ORF">SVUK_LOCUS11573</name>
</gene>
<keyword evidence="2" id="KW-1185">Reference proteome</keyword>
<reference evidence="1 2" key="1">
    <citation type="submission" date="2018-11" db="EMBL/GenBank/DDBJ databases">
        <authorList>
            <consortium name="Pathogen Informatics"/>
        </authorList>
    </citation>
    <scope>NUCLEOTIDE SEQUENCE [LARGE SCALE GENOMIC DNA]</scope>
</reference>
<proteinExistence type="predicted"/>
<evidence type="ECO:0000313" key="2">
    <source>
        <dbReference type="Proteomes" id="UP000270094"/>
    </source>
</evidence>